<sequence length="274" mass="27876">MRSFASISLLAAAVCATFVAAAPAPPAFPAPPAPPAGGLLGGLGLRAEPATPPAGGSPFGDILGGLGLRQVPALPELGSLVPGLDATKAGLGAVSPGSAPPRRRTETRSLPAILIDTCSKLHVVVDKITNAFIAAIISVKADINIDVVVQLIGDIKLILAEAVVEVKFLVAHPIDGLCELNGKVFSVYEIAQLVAAIYTLVIACLASVTAVVGVEVKIIVSLIAEIDVILAEFLATLLLLVGGLLSALIPLIKCVLGLIHSLHLEACLKVLGYP</sequence>
<keyword evidence="4" id="KW-1185">Reference proteome</keyword>
<organism evidence="3 4">
    <name type="scientific">Crucibulum laeve</name>
    <dbReference type="NCBI Taxonomy" id="68775"/>
    <lineage>
        <taxon>Eukaryota</taxon>
        <taxon>Fungi</taxon>
        <taxon>Dikarya</taxon>
        <taxon>Basidiomycota</taxon>
        <taxon>Agaricomycotina</taxon>
        <taxon>Agaricomycetes</taxon>
        <taxon>Agaricomycetidae</taxon>
        <taxon>Agaricales</taxon>
        <taxon>Agaricineae</taxon>
        <taxon>Nidulariaceae</taxon>
        <taxon>Crucibulum</taxon>
    </lineage>
</organism>
<reference evidence="3 4" key="1">
    <citation type="journal article" date="2019" name="Nat. Ecol. Evol.">
        <title>Megaphylogeny resolves global patterns of mushroom evolution.</title>
        <authorList>
            <person name="Varga T."/>
            <person name="Krizsan K."/>
            <person name="Foldi C."/>
            <person name="Dima B."/>
            <person name="Sanchez-Garcia M."/>
            <person name="Sanchez-Ramirez S."/>
            <person name="Szollosi G.J."/>
            <person name="Szarkandi J.G."/>
            <person name="Papp V."/>
            <person name="Albert L."/>
            <person name="Andreopoulos W."/>
            <person name="Angelini C."/>
            <person name="Antonin V."/>
            <person name="Barry K.W."/>
            <person name="Bougher N.L."/>
            <person name="Buchanan P."/>
            <person name="Buyck B."/>
            <person name="Bense V."/>
            <person name="Catcheside P."/>
            <person name="Chovatia M."/>
            <person name="Cooper J."/>
            <person name="Damon W."/>
            <person name="Desjardin D."/>
            <person name="Finy P."/>
            <person name="Geml J."/>
            <person name="Haridas S."/>
            <person name="Hughes K."/>
            <person name="Justo A."/>
            <person name="Karasinski D."/>
            <person name="Kautmanova I."/>
            <person name="Kiss B."/>
            <person name="Kocsube S."/>
            <person name="Kotiranta H."/>
            <person name="LaButti K.M."/>
            <person name="Lechner B.E."/>
            <person name="Liimatainen K."/>
            <person name="Lipzen A."/>
            <person name="Lukacs Z."/>
            <person name="Mihaltcheva S."/>
            <person name="Morgado L.N."/>
            <person name="Niskanen T."/>
            <person name="Noordeloos M.E."/>
            <person name="Ohm R.A."/>
            <person name="Ortiz-Santana B."/>
            <person name="Ovrebo C."/>
            <person name="Racz N."/>
            <person name="Riley R."/>
            <person name="Savchenko A."/>
            <person name="Shiryaev A."/>
            <person name="Soop K."/>
            <person name="Spirin V."/>
            <person name="Szebenyi C."/>
            <person name="Tomsovsky M."/>
            <person name="Tulloss R.E."/>
            <person name="Uehling J."/>
            <person name="Grigoriev I.V."/>
            <person name="Vagvolgyi C."/>
            <person name="Papp T."/>
            <person name="Martin F.M."/>
            <person name="Miettinen O."/>
            <person name="Hibbett D.S."/>
            <person name="Nagy L.G."/>
        </authorList>
    </citation>
    <scope>NUCLEOTIDE SEQUENCE [LARGE SCALE GENOMIC DNA]</scope>
    <source>
        <strain evidence="3 4">CBS 166.37</strain>
    </source>
</reference>
<evidence type="ECO:0000313" key="4">
    <source>
        <dbReference type="Proteomes" id="UP000308652"/>
    </source>
</evidence>
<feature type="chain" id="PRO_5022769538" description="Transmembrane protein" evidence="2">
    <location>
        <begin position="22"/>
        <end position="274"/>
    </location>
</feature>
<keyword evidence="1" id="KW-0472">Membrane</keyword>
<dbReference type="Proteomes" id="UP000308652">
    <property type="component" value="Unassembled WGS sequence"/>
</dbReference>
<accession>A0A5C3LND0</accession>
<name>A0A5C3LND0_9AGAR</name>
<feature type="transmembrane region" description="Helical" evidence="1">
    <location>
        <begin position="228"/>
        <end position="252"/>
    </location>
</feature>
<gene>
    <name evidence="3" type="ORF">BDQ12DRAFT_669257</name>
</gene>
<proteinExistence type="predicted"/>
<dbReference type="OrthoDB" id="3068390at2759"/>
<keyword evidence="1" id="KW-1133">Transmembrane helix</keyword>
<evidence type="ECO:0000313" key="3">
    <source>
        <dbReference type="EMBL" id="TFK34689.1"/>
    </source>
</evidence>
<dbReference type="EMBL" id="ML213629">
    <property type="protein sequence ID" value="TFK34689.1"/>
    <property type="molecule type" value="Genomic_DNA"/>
</dbReference>
<evidence type="ECO:0000256" key="2">
    <source>
        <dbReference type="SAM" id="SignalP"/>
    </source>
</evidence>
<dbReference type="AlphaFoldDB" id="A0A5C3LND0"/>
<keyword evidence="2" id="KW-0732">Signal</keyword>
<evidence type="ECO:0000256" key="1">
    <source>
        <dbReference type="SAM" id="Phobius"/>
    </source>
</evidence>
<protein>
    <recommendedName>
        <fullName evidence="5">Transmembrane protein</fullName>
    </recommendedName>
</protein>
<evidence type="ECO:0008006" key="5">
    <source>
        <dbReference type="Google" id="ProtNLM"/>
    </source>
</evidence>
<feature type="signal peptide" evidence="2">
    <location>
        <begin position="1"/>
        <end position="21"/>
    </location>
</feature>
<keyword evidence="1" id="KW-0812">Transmembrane</keyword>
<feature type="transmembrane region" description="Helical" evidence="1">
    <location>
        <begin position="193"/>
        <end position="216"/>
    </location>
</feature>